<dbReference type="RefSeq" id="WP_310521710.1">
    <property type="nucleotide sequence ID" value="NZ_BAABBS010000002.1"/>
</dbReference>
<dbReference type="CDD" id="cd07731">
    <property type="entry name" value="ComA-like_MBL-fold"/>
    <property type="match status" value="1"/>
</dbReference>
<dbReference type="PANTHER" id="PTHR30619:SF1">
    <property type="entry name" value="RECOMBINATION PROTEIN 2"/>
    <property type="match status" value="1"/>
</dbReference>
<dbReference type="InterPro" id="IPR036866">
    <property type="entry name" value="RibonucZ/Hydroxyglut_hydro"/>
</dbReference>
<gene>
    <name evidence="8" type="ORF">RH861_15240</name>
</gene>
<feature type="transmembrane region" description="Helical" evidence="6">
    <location>
        <begin position="367"/>
        <end position="384"/>
    </location>
</feature>
<evidence type="ECO:0000313" key="8">
    <source>
        <dbReference type="EMBL" id="MDR5693428.1"/>
    </source>
</evidence>
<feature type="transmembrane region" description="Helical" evidence="6">
    <location>
        <begin position="456"/>
        <end position="474"/>
    </location>
</feature>
<evidence type="ECO:0000256" key="4">
    <source>
        <dbReference type="ARBA" id="ARBA00022989"/>
    </source>
</evidence>
<feature type="transmembrane region" description="Helical" evidence="6">
    <location>
        <begin position="429"/>
        <end position="449"/>
    </location>
</feature>
<feature type="transmembrane region" description="Helical" evidence="6">
    <location>
        <begin position="344"/>
        <end position="361"/>
    </location>
</feature>
<dbReference type="InterPro" id="IPR052159">
    <property type="entry name" value="Competence_DNA_uptake"/>
</dbReference>
<evidence type="ECO:0000256" key="3">
    <source>
        <dbReference type="ARBA" id="ARBA00022692"/>
    </source>
</evidence>
<feature type="transmembrane region" description="Helical" evidence="6">
    <location>
        <begin position="494"/>
        <end position="512"/>
    </location>
</feature>
<feature type="transmembrane region" description="Helical" evidence="6">
    <location>
        <begin position="85"/>
        <end position="108"/>
    </location>
</feature>
<accession>A0ABU1FNX1</accession>
<keyword evidence="9" id="KW-1185">Reference proteome</keyword>
<dbReference type="InterPro" id="IPR001279">
    <property type="entry name" value="Metallo-B-lactamas"/>
</dbReference>
<keyword evidence="2" id="KW-1003">Cell membrane</keyword>
<organism evidence="8 9">
    <name type="scientific">Agromyces indicus</name>
    <dbReference type="NCBI Taxonomy" id="758919"/>
    <lineage>
        <taxon>Bacteria</taxon>
        <taxon>Bacillati</taxon>
        <taxon>Actinomycetota</taxon>
        <taxon>Actinomycetes</taxon>
        <taxon>Micrococcales</taxon>
        <taxon>Microbacteriaceae</taxon>
        <taxon>Agromyces</taxon>
    </lineage>
</organism>
<protein>
    <submittedName>
        <fullName evidence="8">ComEC/Rec2 family competence protein</fullName>
    </submittedName>
</protein>
<feature type="transmembrane region" description="Helical" evidence="6">
    <location>
        <begin position="268"/>
        <end position="291"/>
    </location>
</feature>
<proteinExistence type="predicted"/>
<feature type="transmembrane region" description="Helical" evidence="6">
    <location>
        <begin position="396"/>
        <end position="417"/>
    </location>
</feature>
<feature type="transmembrane region" description="Helical" evidence="6">
    <location>
        <begin position="519"/>
        <end position="537"/>
    </location>
</feature>
<sequence>MRRHDLRLLPAAIVAWAAAWLATGVPDEGIPAWCLPVLCWLLAGLVLAAAIIAERRRGFRRPEVSGRSGEWPGQRARVRRLAHRWFTSIALAAACAGVAATSAGIALAGRETGTLSEAAVSRSWVEVEMRLESAARPSVPAPWEEGSSNWRAPATVTAVDGRPHRPVRVEAVVSGSPSVPGFGTTHLARVRATALPTADREAFRLRGELLESGGAPFLVGWTHPLRAGLADAADRLGGDGGALVPGLAIGDTSAVSDELREAMTVASLTHLTAVSGANCAIVTAAVFWAAGRAGAPRPLRIGIALAALAGFVLLVTPESSVVRAAVMAVVVLVALGVGRSGGGASALAVAAVVLLAIDPWYARDFGFALSVCATGGLILLSGPLGARLSRWMPRPVAVMIAIPLAAQLACQPVLILLEPSMPVYGVPANLLAAPAAPVATVAGLVGCLILPVLPSVGFAALQVAWLPATWIALLAHGVDRLPVTSLPWMPDAPGAVLCAVGVAAGVVAAIRAGTRVRTVAAVILIVSIALPLGAAAGRPVVARAVLPADWELVQCDVGQGDAVLVRDRDAVMLVDAGAEPAALARCLDLTGVDRLDLAVITHWDADHAGGVEAIAGRVDVVLHGPLDGARSSRALEPLVRGGAEAVEVGAGASGALGRAHWRVLWPPPRTEPGNDASVVIDLRTARYRAVFLGDLGETAQERLRRDHAIGSADLVKVAHHGSADQSSELYRQLRAPVGLVGVGADNGYGHPTDSLLDLLDEAGTHVIRSDRSGTAALVATEGGFAVWTERADQVGGDP</sequence>
<comment type="subcellular location">
    <subcellularLocation>
        <location evidence="1">Cell membrane</location>
        <topology evidence="1">Multi-pass membrane protein</topology>
    </subcellularLocation>
</comment>
<keyword evidence="5 6" id="KW-0472">Membrane</keyword>
<dbReference type="SMART" id="SM00849">
    <property type="entry name" value="Lactamase_B"/>
    <property type="match status" value="1"/>
</dbReference>
<reference evidence="9" key="1">
    <citation type="submission" date="2023-07" db="EMBL/GenBank/DDBJ databases">
        <title>Description of three actinobacteria isolated from air of manufacturing shop in a pharmaceutical factory.</title>
        <authorList>
            <person name="Zhang D.-F."/>
        </authorList>
    </citation>
    <scope>NUCLEOTIDE SEQUENCE [LARGE SCALE GENOMIC DNA]</scope>
    <source>
        <strain evidence="9">CCTCC AB 2011122</strain>
    </source>
</reference>
<name>A0ABU1FNX1_9MICO</name>
<feature type="transmembrane region" description="Helical" evidence="6">
    <location>
        <begin position="298"/>
        <end position="315"/>
    </location>
</feature>
<dbReference type="Pfam" id="PF00753">
    <property type="entry name" value="Lactamase_B"/>
    <property type="match status" value="1"/>
</dbReference>
<evidence type="ECO:0000313" key="9">
    <source>
        <dbReference type="Proteomes" id="UP001260072"/>
    </source>
</evidence>
<dbReference type="Proteomes" id="UP001260072">
    <property type="component" value="Unassembled WGS sequence"/>
</dbReference>
<dbReference type="InterPro" id="IPR004477">
    <property type="entry name" value="ComEC_N"/>
</dbReference>
<feature type="transmembrane region" description="Helical" evidence="6">
    <location>
        <begin position="34"/>
        <end position="53"/>
    </location>
</feature>
<evidence type="ECO:0000256" key="2">
    <source>
        <dbReference type="ARBA" id="ARBA00022475"/>
    </source>
</evidence>
<evidence type="ECO:0000256" key="5">
    <source>
        <dbReference type="ARBA" id="ARBA00023136"/>
    </source>
</evidence>
<evidence type="ECO:0000256" key="1">
    <source>
        <dbReference type="ARBA" id="ARBA00004651"/>
    </source>
</evidence>
<dbReference type="PANTHER" id="PTHR30619">
    <property type="entry name" value="DNA INTERNALIZATION/COMPETENCE PROTEIN COMEC/REC2"/>
    <property type="match status" value="1"/>
</dbReference>
<dbReference type="Pfam" id="PF03772">
    <property type="entry name" value="Competence"/>
    <property type="match status" value="1"/>
</dbReference>
<dbReference type="SUPFAM" id="SSF56281">
    <property type="entry name" value="Metallo-hydrolase/oxidoreductase"/>
    <property type="match status" value="1"/>
</dbReference>
<evidence type="ECO:0000259" key="7">
    <source>
        <dbReference type="SMART" id="SM00849"/>
    </source>
</evidence>
<dbReference type="Gene3D" id="3.60.15.10">
    <property type="entry name" value="Ribonuclease Z/Hydroxyacylglutathione hydrolase-like"/>
    <property type="match status" value="1"/>
</dbReference>
<keyword evidence="3 6" id="KW-0812">Transmembrane</keyword>
<dbReference type="InterPro" id="IPR035681">
    <property type="entry name" value="ComA-like_MBL"/>
</dbReference>
<feature type="transmembrane region" description="Helical" evidence="6">
    <location>
        <begin position="321"/>
        <end position="337"/>
    </location>
</feature>
<feature type="domain" description="Metallo-beta-lactamase" evidence="7">
    <location>
        <begin position="559"/>
        <end position="745"/>
    </location>
</feature>
<evidence type="ECO:0000256" key="6">
    <source>
        <dbReference type="SAM" id="Phobius"/>
    </source>
</evidence>
<dbReference type="EMBL" id="JAVKGS010000005">
    <property type="protein sequence ID" value="MDR5693428.1"/>
    <property type="molecule type" value="Genomic_DNA"/>
</dbReference>
<dbReference type="NCBIfam" id="TIGR00360">
    <property type="entry name" value="ComEC_N-term"/>
    <property type="match status" value="1"/>
</dbReference>
<keyword evidence="4 6" id="KW-1133">Transmembrane helix</keyword>
<comment type="caution">
    <text evidence="8">The sequence shown here is derived from an EMBL/GenBank/DDBJ whole genome shotgun (WGS) entry which is preliminary data.</text>
</comment>